<gene>
    <name evidence="4" type="ORF">CUT44_20355</name>
</gene>
<dbReference type="PANTHER" id="PTHR43877:SF2">
    <property type="entry name" value="AMINOALKYLPHOSPHONATE N-ACETYLTRANSFERASE-RELATED"/>
    <property type="match status" value="1"/>
</dbReference>
<evidence type="ECO:0000313" key="4">
    <source>
        <dbReference type="EMBL" id="PJE96258.1"/>
    </source>
</evidence>
<protein>
    <submittedName>
        <fullName evidence="4">GNAT family N-acetyltransferase</fullName>
    </submittedName>
</protein>
<dbReference type="GO" id="GO:0016747">
    <property type="term" value="F:acyltransferase activity, transferring groups other than amino-acyl groups"/>
    <property type="evidence" value="ECO:0007669"/>
    <property type="project" value="InterPro"/>
</dbReference>
<evidence type="ECO:0000259" key="3">
    <source>
        <dbReference type="PROSITE" id="PS51186"/>
    </source>
</evidence>
<keyword evidence="2" id="KW-0012">Acyltransferase</keyword>
<dbReference type="SUPFAM" id="SSF55729">
    <property type="entry name" value="Acyl-CoA N-acyltransferases (Nat)"/>
    <property type="match status" value="1"/>
</dbReference>
<reference evidence="4 5" key="1">
    <citation type="submission" date="2017-11" db="EMBL/GenBank/DDBJ databases">
        <title>Streptomyces carmine sp. nov., a novel actinomycete isolated from Sophora alopecuroides in Xinjiang, China.</title>
        <authorList>
            <person name="Wang Y."/>
            <person name="Luo X."/>
            <person name="Wan C."/>
            <person name="Zhang L."/>
        </authorList>
    </citation>
    <scope>NUCLEOTIDE SEQUENCE [LARGE SCALE GENOMIC DNA]</scope>
    <source>
        <strain evidence="4 5">TRM SA0054</strain>
    </source>
</reference>
<dbReference type="PROSITE" id="PS51186">
    <property type="entry name" value="GNAT"/>
    <property type="match status" value="1"/>
</dbReference>
<dbReference type="InterPro" id="IPR050832">
    <property type="entry name" value="Bact_Acetyltransf"/>
</dbReference>
<organism evidence="4 5">
    <name type="scientific">Streptomyces carminius</name>
    <dbReference type="NCBI Taxonomy" id="2665496"/>
    <lineage>
        <taxon>Bacteria</taxon>
        <taxon>Bacillati</taxon>
        <taxon>Actinomycetota</taxon>
        <taxon>Actinomycetes</taxon>
        <taxon>Kitasatosporales</taxon>
        <taxon>Streptomycetaceae</taxon>
        <taxon>Streptomyces</taxon>
    </lineage>
</organism>
<dbReference type="Pfam" id="PF00583">
    <property type="entry name" value="Acetyltransf_1"/>
    <property type="match status" value="1"/>
</dbReference>
<keyword evidence="5" id="KW-1185">Reference proteome</keyword>
<proteinExistence type="predicted"/>
<dbReference type="Proteomes" id="UP000230407">
    <property type="component" value="Unassembled WGS sequence"/>
</dbReference>
<feature type="domain" description="N-acetyltransferase" evidence="3">
    <location>
        <begin position="12"/>
        <end position="178"/>
    </location>
</feature>
<evidence type="ECO:0000256" key="2">
    <source>
        <dbReference type="ARBA" id="ARBA00023315"/>
    </source>
</evidence>
<dbReference type="CDD" id="cd04301">
    <property type="entry name" value="NAT_SF"/>
    <property type="match status" value="1"/>
</dbReference>
<keyword evidence="1 4" id="KW-0808">Transferase</keyword>
<dbReference type="PANTHER" id="PTHR43877">
    <property type="entry name" value="AMINOALKYLPHOSPHONATE N-ACETYLTRANSFERASE-RELATED-RELATED"/>
    <property type="match status" value="1"/>
</dbReference>
<dbReference type="RefSeq" id="WP_100203440.1">
    <property type="nucleotide sequence ID" value="NZ_PGGW01000060.1"/>
</dbReference>
<dbReference type="Gene3D" id="3.40.630.30">
    <property type="match status" value="1"/>
</dbReference>
<accession>A0A2M8LWA9</accession>
<evidence type="ECO:0000256" key="1">
    <source>
        <dbReference type="ARBA" id="ARBA00022679"/>
    </source>
</evidence>
<name>A0A2M8LWA9_9ACTN</name>
<dbReference type="InterPro" id="IPR016181">
    <property type="entry name" value="Acyl_CoA_acyltransferase"/>
</dbReference>
<evidence type="ECO:0000313" key="5">
    <source>
        <dbReference type="Proteomes" id="UP000230407"/>
    </source>
</evidence>
<dbReference type="InterPro" id="IPR000182">
    <property type="entry name" value="GNAT_dom"/>
</dbReference>
<dbReference type="EMBL" id="PGGW01000060">
    <property type="protein sequence ID" value="PJE96258.1"/>
    <property type="molecule type" value="Genomic_DNA"/>
</dbReference>
<sequence length="190" mass="20227">MAAVETANTTDIVIRTAHPRETAAVGELTAGAYLADGLLAFGEEDPYLPVLRDARHRAEHAELLVAVRPSRHGPGGGELLGTVTLAEHGGRYAQVARPGEGEFRTLAVHPAARGRGVGGALVRACVERARARGLERLVLSSESRMHAAHRLYGRLGFVRTPERDWQPLPDVLPGVTLLTFALETGPGALP</sequence>
<comment type="caution">
    <text evidence="4">The sequence shown here is derived from an EMBL/GenBank/DDBJ whole genome shotgun (WGS) entry which is preliminary data.</text>
</comment>
<dbReference type="AlphaFoldDB" id="A0A2M8LWA9"/>